<keyword evidence="2" id="KW-1185">Reference proteome</keyword>
<name>A0A8K1FIV7_PYTOL</name>
<dbReference type="Gene3D" id="3.80.10.10">
    <property type="entry name" value="Ribonuclease Inhibitor"/>
    <property type="match status" value="1"/>
</dbReference>
<protein>
    <submittedName>
        <fullName evidence="1">Uncharacterized protein</fullName>
    </submittedName>
</protein>
<dbReference type="InterPro" id="IPR032675">
    <property type="entry name" value="LRR_dom_sf"/>
</dbReference>
<proteinExistence type="predicted"/>
<dbReference type="OrthoDB" id="160573at2759"/>
<evidence type="ECO:0000313" key="2">
    <source>
        <dbReference type="Proteomes" id="UP000794436"/>
    </source>
</evidence>
<organism evidence="1 2">
    <name type="scientific">Pythium oligandrum</name>
    <name type="common">Mycoparasitic fungus</name>
    <dbReference type="NCBI Taxonomy" id="41045"/>
    <lineage>
        <taxon>Eukaryota</taxon>
        <taxon>Sar</taxon>
        <taxon>Stramenopiles</taxon>
        <taxon>Oomycota</taxon>
        <taxon>Peronosporomycetes</taxon>
        <taxon>Pythiales</taxon>
        <taxon>Pythiaceae</taxon>
        <taxon>Pythium</taxon>
    </lineage>
</organism>
<dbReference type="AlphaFoldDB" id="A0A8K1FIV7"/>
<dbReference type="Proteomes" id="UP000794436">
    <property type="component" value="Unassembled WGS sequence"/>
</dbReference>
<dbReference type="EMBL" id="SPLM01000073">
    <property type="protein sequence ID" value="TMW62474.1"/>
    <property type="molecule type" value="Genomic_DNA"/>
</dbReference>
<evidence type="ECO:0000313" key="1">
    <source>
        <dbReference type="EMBL" id="TMW62474.1"/>
    </source>
</evidence>
<accession>A0A8K1FIV7</accession>
<sequence length="171" mass="19615">MANDGELLCREQWIIDAVTWDRFCATCVKLKTFNWTVVPFSTEFFHIFAKHRKPELRELDIAAPGNWNWAQYFTETKADASKGYGWTAKDVSAVLTACPILRRLSIHISNQGLGSRANMDQELFGDDFIEALVRYCPVLQMLQITNYNNDAQQDHTTMTFTDRSLRALATL</sequence>
<gene>
    <name evidence="1" type="ORF">Poli38472_005092</name>
</gene>
<reference evidence="1" key="1">
    <citation type="submission" date="2019-03" db="EMBL/GenBank/DDBJ databases">
        <title>Long read genome sequence of the mycoparasitic Pythium oligandrum ATCC 38472 isolated from sugarbeet rhizosphere.</title>
        <authorList>
            <person name="Gaulin E."/>
        </authorList>
    </citation>
    <scope>NUCLEOTIDE SEQUENCE</scope>
    <source>
        <strain evidence="1">ATCC 38472_TT</strain>
    </source>
</reference>
<comment type="caution">
    <text evidence="1">The sequence shown here is derived from an EMBL/GenBank/DDBJ whole genome shotgun (WGS) entry which is preliminary data.</text>
</comment>